<feature type="compositionally biased region" description="Polar residues" evidence="5">
    <location>
        <begin position="293"/>
        <end position="310"/>
    </location>
</feature>
<dbReference type="GO" id="GO:0000981">
    <property type="term" value="F:DNA-binding transcription factor activity, RNA polymerase II-specific"/>
    <property type="evidence" value="ECO:0007669"/>
    <property type="project" value="InterPro"/>
</dbReference>
<dbReference type="PROSITE" id="PS00463">
    <property type="entry name" value="ZN2_CY6_FUNGAL_1"/>
    <property type="match status" value="1"/>
</dbReference>
<evidence type="ECO:0000256" key="3">
    <source>
        <dbReference type="ARBA" id="ARBA00023163"/>
    </source>
</evidence>
<dbReference type="SUPFAM" id="SSF57701">
    <property type="entry name" value="Zn2/Cys6 DNA-binding domain"/>
    <property type="match status" value="1"/>
</dbReference>
<dbReference type="PROSITE" id="PS50048">
    <property type="entry name" value="ZN2_CY6_FUNGAL_2"/>
    <property type="match status" value="1"/>
</dbReference>
<keyword evidence="2" id="KW-0238">DNA-binding</keyword>
<name>A0AAD6VM17_9AGAR</name>
<dbReference type="EMBL" id="JARJCW010000014">
    <property type="protein sequence ID" value="KAJ7217064.1"/>
    <property type="molecule type" value="Genomic_DNA"/>
</dbReference>
<feature type="domain" description="Zn(2)-C6 fungal-type" evidence="6">
    <location>
        <begin position="81"/>
        <end position="111"/>
    </location>
</feature>
<sequence length="442" mass="48553">MSSSKPMHSLSEQLERRHSLKLSGFSNMFQHCDSASSDGSTSPRQPPETEYAETPPVGSKVNGDLDIVGTPHGVRRRAMQACDKCRYRKTKCSGDHPVCGRCAVRGLVCHYSGGERVRRLAKARLQTAASSPAFDSNFPAGMHAPTTKQEEAVDRFMPYPLGYDYATHPYHSQYHPEGPMHHKCPSSQTTLPSINPRGRPQLSRTSLPQVIMRPEQFPLAPHLQEHHVRREQRHSAFEAESDVYRAPHGVQTFTSRDSTSPTASRIGPSSVVEYDLRWPTRGKLYGDYHDNGESSPASEPRSATASVFSFENTSHSSESLEGALLPESQLPSASIDHRLIAQSRVPPHFHRKLVMLSIDGGKPQYHSESFSGEDAPQFAFHPPAMPIHATAADVDVHVPQFDGIFGNSWVDAGRVTGHEAELACPSPVTPVSLRAGSVLTTT</sequence>
<feature type="region of interest" description="Disordered" evidence="5">
    <location>
        <begin position="287"/>
        <end position="310"/>
    </location>
</feature>
<gene>
    <name evidence="7" type="ORF">GGX14DRAFT_601899</name>
</gene>
<dbReference type="AlphaFoldDB" id="A0AAD6VM17"/>
<dbReference type="GO" id="GO:0003677">
    <property type="term" value="F:DNA binding"/>
    <property type="evidence" value="ECO:0007669"/>
    <property type="project" value="UniProtKB-KW"/>
</dbReference>
<dbReference type="InterPro" id="IPR036864">
    <property type="entry name" value="Zn2-C6_fun-type_DNA-bd_sf"/>
</dbReference>
<evidence type="ECO:0000256" key="4">
    <source>
        <dbReference type="ARBA" id="ARBA00023242"/>
    </source>
</evidence>
<feature type="region of interest" description="Disordered" evidence="5">
    <location>
        <begin position="30"/>
        <end position="65"/>
    </location>
</feature>
<dbReference type="PANTHER" id="PTHR31069:SF32">
    <property type="entry name" value="ARGININE METABOLISM REGULATION PROTEIN II"/>
    <property type="match status" value="1"/>
</dbReference>
<dbReference type="GO" id="GO:0008270">
    <property type="term" value="F:zinc ion binding"/>
    <property type="evidence" value="ECO:0007669"/>
    <property type="project" value="InterPro"/>
</dbReference>
<evidence type="ECO:0000256" key="5">
    <source>
        <dbReference type="SAM" id="MobiDB-lite"/>
    </source>
</evidence>
<comment type="caution">
    <text evidence="7">The sequence shown here is derived from an EMBL/GenBank/DDBJ whole genome shotgun (WGS) entry which is preliminary data.</text>
</comment>
<evidence type="ECO:0000313" key="8">
    <source>
        <dbReference type="Proteomes" id="UP001219525"/>
    </source>
</evidence>
<keyword evidence="8" id="KW-1185">Reference proteome</keyword>
<dbReference type="Gene3D" id="4.10.240.10">
    <property type="entry name" value="Zn(2)-C6 fungal-type DNA-binding domain"/>
    <property type="match status" value="1"/>
</dbReference>
<reference evidence="7" key="1">
    <citation type="submission" date="2023-03" db="EMBL/GenBank/DDBJ databases">
        <title>Massive genome expansion in bonnet fungi (Mycena s.s.) driven by repeated elements and novel gene families across ecological guilds.</title>
        <authorList>
            <consortium name="Lawrence Berkeley National Laboratory"/>
            <person name="Harder C.B."/>
            <person name="Miyauchi S."/>
            <person name="Viragh M."/>
            <person name="Kuo A."/>
            <person name="Thoen E."/>
            <person name="Andreopoulos B."/>
            <person name="Lu D."/>
            <person name="Skrede I."/>
            <person name="Drula E."/>
            <person name="Henrissat B."/>
            <person name="Morin E."/>
            <person name="Kohler A."/>
            <person name="Barry K."/>
            <person name="LaButti K."/>
            <person name="Morin E."/>
            <person name="Salamov A."/>
            <person name="Lipzen A."/>
            <person name="Mereny Z."/>
            <person name="Hegedus B."/>
            <person name="Baldrian P."/>
            <person name="Stursova M."/>
            <person name="Weitz H."/>
            <person name="Taylor A."/>
            <person name="Grigoriev I.V."/>
            <person name="Nagy L.G."/>
            <person name="Martin F."/>
            <person name="Kauserud H."/>
        </authorList>
    </citation>
    <scope>NUCLEOTIDE SEQUENCE</scope>
    <source>
        <strain evidence="7">9144</strain>
    </source>
</reference>
<proteinExistence type="predicted"/>
<evidence type="ECO:0000256" key="2">
    <source>
        <dbReference type="ARBA" id="ARBA00023125"/>
    </source>
</evidence>
<evidence type="ECO:0000259" key="6">
    <source>
        <dbReference type="PROSITE" id="PS50048"/>
    </source>
</evidence>
<dbReference type="Proteomes" id="UP001219525">
    <property type="component" value="Unassembled WGS sequence"/>
</dbReference>
<protein>
    <recommendedName>
        <fullName evidence="6">Zn(2)-C6 fungal-type domain-containing protein</fullName>
    </recommendedName>
</protein>
<evidence type="ECO:0000313" key="7">
    <source>
        <dbReference type="EMBL" id="KAJ7217064.1"/>
    </source>
</evidence>
<dbReference type="PANTHER" id="PTHR31069">
    <property type="entry name" value="OLEATE-ACTIVATED TRANSCRIPTION FACTOR 1-RELATED"/>
    <property type="match status" value="1"/>
</dbReference>
<dbReference type="Pfam" id="PF00172">
    <property type="entry name" value="Zn_clus"/>
    <property type="match status" value="1"/>
</dbReference>
<keyword evidence="4" id="KW-0539">Nucleus</keyword>
<organism evidence="7 8">
    <name type="scientific">Mycena pura</name>
    <dbReference type="NCBI Taxonomy" id="153505"/>
    <lineage>
        <taxon>Eukaryota</taxon>
        <taxon>Fungi</taxon>
        <taxon>Dikarya</taxon>
        <taxon>Basidiomycota</taxon>
        <taxon>Agaricomycotina</taxon>
        <taxon>Agaricomycetes</taxon>
        <taxon>Agaricomycetidae</taxon>
        <taxon>Agaricales</taxon>
        <taxon>Marasmiineae</taxon>
        <taxon>Mycenaceae</taxon>
        <taxon>Mycena</taxon>
    </lineage>
</organism>
<feature type="region of interest" description="Disordered" evidence="5">
    <location>
        <begin position="177"/>
        <end position="202"/>
    </location>
</feature>
<dbReference type="SMART" id="SM00066">
    <property type="entry name" value="GAL4"/>
    <property type="match status" value="1"/>
</dbReference>
<dbReference type="InterPro" id="IPR001138">
    <property type="entry name" value="Zn2Cys6_DnaBD"/>
</dbReference>
<accession>A0AAD6VM17</accession>
<feature type="compositionally biased region" description="Polar residues" evidence="5">
    <location>
        <begin position="30"/>
        <end position="43"/>
    </location>
</feature>
<dbReference type="CDD" id="cd00067">
    <property type="entry name" value="GAL4"/>
    <property type="match status" value="1"/>
</dbReference>
<evidence type="ECO:0000256" key="1">
    <source>
        <dbReference type="ARBA" id="ARBA00023015"/>
    </source>
</evidence>
<keyword evidence="3" id="KW-0804">Transcription</keyword>
<dbReference type="InterPro" id="IPR050675">
    <property type="entry name" value="OAF3"/>
</dbReference>
<keyword evidence="1" id="KW-0805">Transcription regulation</keyword>